<dbReference type="Proteomes" id="UP000249547">
    <property type="component" value="Unassembled WGS sequence"/>
</dbReference>
<sequence>MVKFSWLLMVISIFMQVNVTAQQRTQVVKVEAPTGFTDVPVDRRSFAGWLYRYTLIIDKKEGSYGKLDITLGKKDVKHHAAAPIFLRAYYLYNAQRYEDIHFYAVDGTMMDYVGWRKGDRYTVLPQNKIAKERTKEASGSMESFRVYTNNVITFSDAQSLRASMNHVTVDDIQVGDVFIKKGDRLSAAIVMRVVKNKKGEKMVMLAENYKPSVDIQILMNNTSKTPWHKVTNVQKISTMDGSFDTSQLFRFE</sequence>
<dbReference type="RefSeq" id="WP_111596353.1">
    <property type="nucleotide sequence ID" value="NZ_QLLL01000002.1"/>
</dbReference>
<dbReference type="Pfam" id="PF16138">
    <property type="entry name" value="DUF4846"/>
    <property type="match status" value="1"/>
</dbReference>
<feature type="chain" id="PRO_5016430626" evidence="1">
    <location>
        <begin position="22"/>
        <end position="252"/>
    </location>
</feature>
<reference evidence="2 3" key="1">
    <citation type="submission" date="2018-06" db="EMBL/GenBank/DDBJ databases">
        <title>Genomic Encyclopedia of Archaeal and Bacterial Type Strains, Phase II (KMG-II): from individual species to whole genera.</title>
        <authorList>
            <person name="Goeker M."/>
        </authorList>
    </citation>
    <scope>NUCLEOTIDE SEQUENCE [LARGE SCALE GENOMIC DNA]</scope>
    <source>
        <strain evidence="2 3">DSM 23857</strain>
    </source>
</reference>
<dbReference type="EMBL" id="QLLL01000002">
    <property type="protein sequence ID" value="RAJ08174.1"/>
    <property type="molecule type" value="Genomic_DNA"/>
</dbReference>
<dbReference type="AlphaFoldDB" id="A0A327QWT8"/>
<proteinExistence type="predicted"/>
<keyword evidence="1" id="KW-0732">Signal</keyword>
<name>A0A327QWT8_9BACT</name>
<comment type="caution">
    <text evidence="2">The sequence shown here is derived from an EMBL/GenBank/DDBJ whole genome shotgun (WGS) entry which is preliminary data.</text>
</comment>
<organism evidence="2 3">
    <name type="scientific">Chitinophaga skermanii</name>
    <dbReference type="NCBI Taxonomy" id="331697"/>
    <lineage>
        <taxon>Bacteria</taxon>
        <taxon>Pseudomonadati</taxon>
        <taxon>Bacteroidota</taxon>
        <taxon>Chitinophagia</taxon>
        <taxon>Chitinophagales</taxon>
        <taxon>Chitinophagaceae</taxon>
        <taxon>Chitinophaga</taxon>
    </lineage>
</organism>
<keyword evidence="3" id="KW-1185">Reference proteome</keyword>
<evidence type="ECO:0000313" key="3">
    <source>
        <dbReference type="Proteomes" id="UP000249547"/>
    </source>
</evidence>
<evidence type="ECO:0000313" key="2">
    <source>
        <dbReference type="EMBL" id="RAJ08174.1"/>
    </source>
</evidence>
<dbReference type="InterPro" id="IPR032315">
    <property type="entry name" value="DUF4846"/>
</dbReference>
<dbReference type="OrthoDB" id="5511471at2"/>
<gene>
    <name evidence="2" type="ORF">LX64_00821</name>
</gene>
<protein>
    <submittedName>
        <fullName evidence="2">Uncharacterized protein DUF4846</fullName>
    </submittedName>
</protein>
<feature type="signal peptide" evidence="1">
    <location>
        <begin position="1"/>
        <end position="21"/>
    </location>
</feature>
<evidence type="ECO:0000256" key="1">
    <source>
        <dbReference type="SAM" id="SignalP"/>
    </source>
</evidence>
<accession>A0A327QWT8</accession>